<name>A0A1S8L054_9CLOT</name>
<proteinExistence type="predicted"/>
<dbReference type="RefSeq" id="WP_077832786.1">
    <property type="nucleotide sequence ID" value="NZ_CP096983.1"/>
</dbReference>
<protein>
    <submittedName>
        <fullName evidence="1">Uncharacterized protein</fullName>
    </submittedName>
</protein>
<organism evidence="1 2">
    <name type="scientific">Clostridium felsineum</name>
    <dbReference type="NCBI Taxonomy" id="36839"/>
    <lineage>
        <taxon>Bacteria</taxon>
        <taxon>Bacillati</taxon>
        <taxon>Bacillota</taxon>
        <taxon>Clostridia</taxon>
        <taxon>Eubacteriales</taxon>
        <taxon>Clostridiaceae</taxon>
        <taxon>Clostridium</taxon>
    </lineage>
</organism>
<gene>
    <name evidence="1" type="ORF">CROST_021900</name>
</gene>
<evidence type="ECO:0000313" key="1">
    <source>
        <dbReference type="EMBL" id="URZ11473.1"/>
    </source>
</evidence>
<evidence type="ECO:0000313" key="2">
    <source>
        <dbReference type="Proteomes" id="UP000190951"/>
    </source>
</evidence>
<accession>A0A1S8L054</accession>
<dbReference type="KEGG" id="crw:CROST_021900"/>
<reference evidence="1 2" key="1">
    <citation type="submission" date="2022-04" db="EMBL/GenBank/DDBJ databases">
        <title>Genome sequence of C. roseum typestrain.</title>
        <authorList>
            <person name="Poehlein A."/>
            <person name="Schoch T."/>
            <person name="Duerre P."/>
            <person name="Daniel R."/>
        </authorList>
    </citation>
    <scope>NUCLEOTIDE SEQUENCE [LARGE SCALE GENOMIC DNA]</scope>
    <source>
        <strain evidence="1 2">DSM 7320</strain>
    </source>
</reference>
<dbReference type="EMBL" id="CP096983">
    <property type="protein sequence ID" value="URZ11473.1"/>
    <property type="molecule type" value="Genomic_DNA"/>
</dbReference>
<sequence>MRFKVEVDIDWINEDCGIDETVSEEIKSKLTDKVFTTVEKQIQEKLTEKISKQVDAVLDKKIMQTYDEFLSKGFNIYDRWGDLREENVNVKELLKKKLDTFMSENVDEEGRSDRYNGKPRYAVILDNQSQKQINEFLGKLSRNVIEGIKEDINNEAVKKITESILSDYSLKKLVNPMA</sequence>
<dbReference type="AlphaFoldDB" id="A0A1S8L054"/>
<keyword evidence="2" id="KW-1185">Reference proteome</keyword>
<dbReference type="Proteomes" id="UP000190951">
    <property type="component" value="Chromosome"/>
</dbReference>
<dbReference type="STRING" id="84029.CROST_36040"/>